<organism evidence="2 3">
    <name type="scientific">Aporhodopirellula aestuarii</name>
    <dbReference type="NCBI Taxonomy" id="2950107"/>
    <lineage>
        <taxon>Bacteria</taxon>
        <taxon>Pseudomonadati</taxon>
        <taxon>Planctomycetota</taxon>
        <taxon>Planctomycetia</taxon>
        <taxon>Pirellulales</taxon>
        <taxon>Pirellulaceae</taxon>
        <taxon>Aporhodopirellula</taxon>
    </lineage>
</organism>
<dbReference type="EMBL" id="JAMQBK010000037">
    <property type="protein sequence ID" value="MCM2371763.1"/>
    <property type="molecule type" value="Genomic_DNA"/>
</dbReference>
<protein>
    <submittedName>
        <fullName evidence="2">Uncharacterized protein</fullName>
    </submittedName>
</protein>
<evidence type="ECO:0000256" key="1">
    <source>
        <dbReference type="SAM" id="MobiDB-lite"/>
    </source>
</evidence>
<reference evidence="2 3" key="1">
    <citation type="journal article" date="2022" name="Syst. Appl. Microbiol.">
        <title>Rhodopirellula aestuarii sp. nov., a novel member of the genus Rhodopirellula isolated from brackish sediments collected in the Tagus River estuary, Portugal.</title>
        <authorList>
            <person name="Vitorino I.R."/>
            <person name="Klimek D."/>
            <person name="Calusinska M."/>
            <person name="Lobo-da-Cunha A."/>
            <person name="Vasconcelos V."/>
            <person name="Lage O.M."/>
        </authorList>
    </citation>
    <scope>NUCLEOTIDE SEQUENCE [LARGE SCALE GENOMIC DNA]</scope>
    <source>
        <strain evidence="2 3">ICT_H3.1</strain>
    </source>
</reference>
<sequence length="154" mass="16911">MRQLFRLGDDCRKFQSQPVCSLPIGRIGTIVTTQQVAASAPDASRPSRNAATRERSQTRVRGKGNPQQRQVPKGRHNGPMTHVMPSALGVFGLSYPMDWRPWLAHAVPSALGEATSWPMHMPIRFRNASRHSRNAATRVSPGRESGEGVAGPHK</sequence>
<accession>A0ABT0U4E2</accession>
<comment type="caution">
    <text evidence="2">The sequence shown here is derived from an EMBL/GenBank/DDBJ whole genome shotgun (WGS) entry which is preliminary data.</text>
</comment>
<evidence type="ECO:0000313" key="3">
    <source>
        <dbReference type="Proteomes" id="UP001202961"/>
    </source>
</evidence>
<keyword evidence="3" id="KW-1185">Reference proteome</keyword>
<feature type="compositionally biased region" description="Low complexity" evidence="1">
    <location>
        <begin position="38"/>
        <end position="50"/>
    </location>
</feature>
<evidence type="ECO:0000313" key="2">
    <source>
        <dbReference type="EMBL" id="MCM2371763.1"/>
    </source>
</evidence>
<name>A0ABT0U4E2_9BACT</name>
<feature type="region of interest" description="Disordered" evidence="1">
    <location>
        <begin position="38"/>
        <end position="81"/>
    </location>
</feature>
<feature type="region of interest" description="Disordered" evidence="1">
    <location>
        <begin position="128"/>
        <end position="154"/>
    </location>
</feature>
<dbReference type="RefSeq" id="WP_250929398.1">
    <property type="nucleotide sequence ID" value="NZ_JAMQBK010000037.1"/>
</dbReference>
<gene>
    <name evidence="2" type="ORF">NB063_14215</name>
</gene>
<dbReference type="Proteomes" id="UP001202961">
    <property type="component" value="Unassembled WGS sequence"/>
</dbReference>
<proteinExistence type="predicted"/>